<evidence type="ECO:0000256" key="1">
    <source>
        <dbReference type="SAM" id="MobiDB-lite"/>
    </source>
</evidence>
<feature type="region of interest" description="Disordered" evidence="1">
    <location>
        <begin position="118"/>
        <end position="140"/>
    </location>
</feature>
<evidence type="ECO:0000259" key="3">
    <source>
        <dbReference type="Pfam" id="PF13400"/>
    </source>
</evidence>
<keyword evidence="2" id="KW-0472">Membrane</keyword>
<feature type="non-terminal residue" evidence="4">
    <location>
        <position position="140"/>
    </location>
</feature>
<dbReference type="GO" id="GO:0004386">
    <property type="term" value="F:helicase activity"/>
    <property type="evidence" value="ECO:0007669"/>
    <property type="project" value="UniProtKB-KW"/>
</dbReference>
<gene>
    <name evidence="4" type="ORF">EEJ42_31060</name>
</gene>
<dbReference type="Pfam" id="PF13400">
    <property type="entry name" value="Tad"/>
    <property type="match status" value="1"/>
</dbReference>
<accession>A0A3M8VCT0</accession>
<dbReference type="NCBIfam" id="TIGR03816">
    <property type="entry name" value="tadE_like_DECH"/>
    <property type="match status" value="1"/>
</dbReference>
<dbReference type="InterPro" id="IPR028087">
    <property type="entry name" value="Tad_N"/>
</dbReference>
<keyword evidence="4" id="KW-0547">Nucleotide-binding</keyword>
<keyword evidence="4" id="KW-0067">ATP-binding</keyword>
<dbReference type="EMBL" id="RIBZ01000378">
    <property type="protein sequence ID" value="RNG15394.1"/>
    <property type="molecule type" value="Genomic_DNA"/>
</dbReference>
<evidence type="ECO:0000313" key="4">
    <source>
        <dbReference type="EMBL" id="RNG15394.1"/>
    </source>
</evidence>
<dbReference type="InterPro" id="IPR021202">
    <property type="entry name" value="Rv3654c-like"/>
</dbReference>
<name>A0A3M8VCT0_9ACTN</name>
<evidence type="ECO:0000256" key="2">
    <source>
        <dbReference type="SAM" id="Phobius"/>
    </source>
</evidence>
<keyword evidence="5" id="KW-1185">Reference proteome</keyword>
<feature type="domain" description="Putative Flp pilus-assembly TadG-like N-terminal" evidence="3">
    <location>
        <begin position="20"/>
        <end position="66"/>
    </location>
</feature>
<keyword evidence="4" id="KW-0378">Hydrolase</keyword>
<organism evidence="4 5">
    <name type="scientific">Streptomyces botrytidirepellens</name>
    <dbReference type="NCBI Taxonomy" id="2486417"/>
    <lineage>
        <taxon>Bacteria</taxon>
        <taxon>Bacillati</taxon>
        <taxon>Actinomycetota</taxon>
        <taxon>Actinomycetes</taxon>
        <taxon>Kitasatosporales</taxon>
        <taxon>Streptomycetaceae</taxon>
        <taxon>Streptomyces</taxon>
    </lineage>
</organism>
<comment type="caution">
    <text evidence="4">The sequence shown here is derived from an EMBL/GenBank/DDBJ whole genome shotgun (WGS) entry which is preliminary data.</text>
</comment>
<evidence type="ECO:0000313" key="5">
    <source>
        <dbReference type="Proteomes" id="UP000275401"/>
    </source>
</evidence>
<keyword evidence="2" id="KW-1133">Transmembrane helix</keyword>
<dbReference type="Proteomes" id="UP000275401">
    <property type="component" value="Unassembled WGS sequence"/>
</dbReference>
<dbReference type="AlphaFoldDB" id="A0A3M8VCT0"/>
<reference evidence="4 5" key="1">
    <citation type="submission" date="2018-11" db="EMBL/GenBank/DDBJ databases">
        <title>The Potential of Streptomyces as Biocontrol Agents against the Tomato grey mould, Botrytis cinerea (Gray mold) Frontiers in Microbiology.</title>
        <authorList>
            <person name="Li D."/>
        </authorList>
    </citation>
    <scope>NUCLEOTIDE SEQUENCE [LARGE SCALE GENOMIC DNA]</scope>
    <source>
        <strain evidence="4 5">NEAU-LD23</strain>
    </source>
</reference>
<keyword evidence="4" id="KW-0347">Helicase</keyword>
<dbReference type="RefSeq" id="WP_123105195.1">
    <property type="nucleotide sequence ID" value="NZ_RIBZ01000378.1"/>
</dbReference>
<keyword evidence="2" id="KW-0812">Transmembrane</keyword>
<sequence>MRGAGDGRVRRSVPGAGDRGSATVWAAFAATALCAVFAMVLTAGQVMVARHRAGGAADLAALAAADHGLEGPGAACRLARRVASAQGARVVRCALSGEIADLTAEVRAGPFALRIRSRAGPADTPVPGPPVSGRGGRSER</sequence>
<protein>
    <submittedName>
        <fullName evidence="4">Helicase</fullName>
    </submittedName>
</protein>
<feature type="transmembrane region" description="Helical" evidence="2">
    <location>
        <begin position="22"/>
        <end position="43"/>
    </location>
</feature>
<proteinExistence type="predicted"/>